<dbReference type="RefSeq" id="WP_057874388.1">
    <property type="nucleotide sequence ID" value="NZ_AYYI01000063.1"/>
</dbReference>
<accession>A0A0R2D5F0</accession>
<keyword evidence="2" id="KW-1185">Reference proteome</keyword>
<dbReference type="EMBL" id="AYYI01000063">
    <property type="protein sequence ID" value="KRM95675.1"/>
    <property type="molecule type" value="Genomic_DNA"/>
</dbReference>
<reference evidence="1 2" key="1">
    <citation type="journal article" date="2015" name="Genome Announc.">
        <title>Expanding the biotechnology potential of lactobacilli through comparative genomics of 213 strains and associated genera.</title>
        <authorList>
            <person name="Sun Z."/>
            <person name="Harris H.M."/>
            <person name="McCann A."/>
            <person name="Guo C."/>
            <person name="Argimon S."/>
            <person name="Zhang W."/>
            <person name="Yang X."/>
            <person name="Jeffery I.B."/>
            <person name="Cooney J.C."/>
            <person name="Kagawa T.F."/>
            <person name="Liu W."/>
            <person name="Song Y."/>
            <person name="Salvetti E."/>
            <person name="Wrobel A."/>
            <person name="Rasinkangas P."/>
            <person name="Parkhill J."/>
            <person name="Rea M.C."/>
            <person name="O'Sullivan O."/>
            <person name="Ritari J."/>
            <person name="Douillard F.P."/>
            <person name="Paul Ross R."/>
            <person name="Yang R."/>
            <person name="Briner A.E."/>
            <person name="Felis G.E."/>
            <person name="de Vos W.M."/>
            <person name="Barrangou R."/>
            <person name="Klaenhammer T.R."/>
            <person name="Caufield P.W."/>
            <person name="Cui Y."/>
            <person name="Zhang H."/>
            <person name="O'Toole P.W."/>
        </authorList>
    </citation>
    <scope>NUCLEOTIDE SEQUENCE [LARGE SCALE GENOMIC DNA]</scope>
    <source>
        <strain evidence="1 2">DSM 20253</strain>
    </source>
</reference>
<dbReference type="PATRIC" id="fig|1423796.3.peg.2075"/>
<dbReference type="InterPro" id="IPR014959">
    <property type="entry name" value="DUF1827"/>
</dbReference>
<sequence length="94" mass="10721">MQLKDVTTDYQNLVTSQLKHTDATVIHVFALADTLVIYTKAPSHDEILLTNRQRNIYPDEIDFVLTQLIQKSRTEVNLITSEKLAEVSLPHDSN</sequence>
<name>A0A0R2D5F0_9LACO</name>
<dbReference type="STRING" id="1423796.FC24_GL002046"/>
<organism evidence="1 2">
    <name type="scientific">Loigolactobacillus rennini DSM 20253</name>
    <dbReference type="NCBI Taxonomy" id="1423796"/>
    <lineage>
        <taxon>Bacteria</taxon>
        <taxon>Bacillati</taxon>
        <taxon>Bacillota</taxon>
        <taxon>Bacilli</taxon>
        <taxon>Lactobacillales</taxon>
        <taxon>Lactobacillaceae</taxon>
        <taxon>Loigolactobacillus</taxon>
    </lineage>
</organism>
<evidence type="ECO:0000313" key="1">
    <source>
        <dbReference type="EMBL" id="KRM95675.1"/>
    </source>
</evidence>
<evidence type="ECO:0008006" key="3">
    <source>
        <dbReference type="Google" id="ProtNLM"/>
    </source>
</evidence>
<gene>
    <name evidence="1" type="ORF">FC24_GL002046</name>
</gene>
<dbReference type="Pfam" id="PF08860">
    <property type="entry name" value="DUF1827"/>
    <property type="match status" value="1"/>
</dbReference>
<evidence type="ECO:0000313" key="2">
    <source>
        <dbReference type="Proteomes" id="UP000051638"/>
    </source>
</evidence>
<dbReference type="InterPro" id="IPR038226">
    <property type="entry name" value="LMG18311-like_sf"/>
</dbReference>
<dbReference type="OrthoDB" id="2308827at2"/>
<dbReference type="AlphaFoldDB" id="A0A0R2D5F0"/>
<comment type="caution">
    <text evidence="1">The sequence shown here is derived from an EMBL/GenBank/DDBJ whole genome shotgun (WGS) entry which is preliminary data.</text>
</comment>
<protein>
    <recommendedName>
        <fullName evidence="3">DUF1827 family protein</fullName>
    </recommendedName>
</protein>
<dbReference type="Proteomes" id="UP000051638">
    <property type="component" value="Unassembled WGS sequence"/>
</dbReference>
<dbReference type="Gene3D" id="3.40.1720.10">
    <property type="entry name" value="Streptococcus thermophilus LMG 18311 protein like"/>
    <property type="match status" value="1"/>
</dbReference>
<proteinExistence type="predicted"/>